<evidence type="ECO:0000256" key="9">
    <source>
        <dbReference type="ARBA" id="ARBA00023172"/>
    </source>
</evidence>
<keyword evidence="4 12" id="KW-0479">Metal-binding</keyword>
<gene>
    <name evidence="18" type="ORF">BAE44_0006644</name>
</gene>
<dbReference type="Pfam" id="PF08646">
    <property type="entry name" value="Rep_fac-A_C"/>
    <property type="match status" value="1"/>
</dbReference>
<keyword evidence="3 12" id="KW-0235">DNA replication</keyword>
<evidence type="ECO:0000256" key="6">
    <source>
        <dbReference type="ARBA" id="ARBA00022771"/>
    </source>
</evidence>
<evidence type="ECO:0000256" key="3">
    <source>
        <dbReference type="ARBA" id="ARBA00022705"/>
    </source>
</evidence>
<dbReference type="CDD" id="cd04476">
    <property type="entry name" value="RPA1_DBD_C"/>
    <property type="match status" value="1"/>
</dbReference>
<dbReference type="GO" id="GO:0051321">
    <property type="term" value="P:meiotic cell cycle"/>
    <property type="evidence" value="ECO:0007669"/>
    <property type="project" value="TreeGrafter"/>
</dbReference>
<feature type="domain" description="Replication protein A OB" evidence="17">
    <location>
        <begin position="342"/>
        <end position="446"/>
    </location>
</feature>
<dbReference type="InterPro" id="IPR031657">
    <property type="entry name" value="REPA_OB_2"/>
</dbReference>
<evidence type="ECO:0000256" key="12">
    <source>
        <dbReference type="RuleBase" id="RU364130"/>
    </source>
</evidence>
<feature type="domain" description="OB" evidence="14">
    <location>
        <begin position="238"/>
        <end position="314"/>
    </location>
</feature>
<keyword evidence="8 12" id="KW-0238">DNA-binding</keyword>
<keyword evidence="7 12" id="KW-0862">Zinc</keyword>
<comment type="function">
    <text evidence="12">Component of the replication protein A complex (RPA) required for DNA recombination, repair and replication. The activity of RPA is mediated by single-stranded DNA binding and protein interactions. Probably involved in repair of double-strand DNA breaks (DSBs) induced by genotoxic stresses.</text>
</comment>
<evidence type="ECO:0000259" key="15">
    <source>
        <dbReference type="Pfam" id="PF04057"/>
    </source>
</evidence>
<evidence type="ECO:0000256" key="2">
    <source>
        <dbReference type="ARBA" id="ARBA00005690"/>
    </source>
</evidence>
<keyword evidence="11 12" id="KW-0539">Nucleus</keyword>
<comment type="subcellular location">
    <subcellularLocation>
        <location evidence="1 12">Nucleus</location>
    </subcellularLocation>
</comment>
<reference evidence="18 19" key="1">
    <citation type="submission" date="2016-09" db="EMBL/GenBank/DDBJ databases">
        <title>The draft genome of Dichanthelium oligosanthes: A C3 panicoid grass species.</title>
        <authorList>
            <person name="Studer A.J."/>
            <person name="Schnable J.C."/>
            <person name="Brutnell T.P."/>
        </authorList>
    </citation>
    <scope>NUCLEOTIDE SEQUENCE [LARGE SCALE GENOMIC DNA]</scope>
    <source>
        <strain evidence="19">cv. Kellogg 1175</strain>
        <tissue evidence="18">Leaf</tissue>
    </source>
</reference>
<dbReference type="GO" id="GO:0006289">
    <property type="term" value="P:nucleotide-excision repair"/>
    <property type="evidence" value="ECO:0007669"/>
    <property type="project" value="TreeGrafter"/>
</dbReference>
<name>A0A1E5W4I7_9POAL</name>
<dbReference type="GO" id="GO:0000724">
    <property type="term" value="P:double-strand break repair via homologous recombination"/>
    <property type="evidence" value="ECO:0007669"/>
    <property type="project" value="TreeGrafter"/>
</dbReference>
<dbReference type="OrthoDB" id="1751331at2759"/>
<evidence type="ECO:0000256" key="10">
    <source>
        <dbReference type="ARBA" id="ARBA00023204"/>
    </source>
</evidence>
<evidence type="ECO:0000259" key="16">
    <source>
        <dbReference type="Pfam" id="PF08646"/>
    </source>
</evidence>
<dbReference type="GO" id="GO:0008270">
    <property type="term" value="F:zinc ion binding"/>
    <property type="evidence" value="ECO:0007669"/>
    <property type="project" value="UniProtKB-KW"/>
</dbReference>
<evidence type="ECO:0000256" key="13">
    <source>
        <dbReference type="SAM" id="MobiDB-lite"/>
    </source>
</evidence>
<evidence type="ECO:0000256" key="5">
    <source>
        <dbReference type="ARBA" id="ARBA00022763"/>
    </source>
</evidence>
<evidence type="ECO:0000313" key="18">
    <source>
        <dbReference type="EMBL" id="OEL32342.1"/>
    </source>
</evidence>
<comment type="caution">
    <text evidence="18">The sequence shown here is derived from an EMBL/GenBank/DDBJ whole genome shotgun (WGS) entry which is preliminary data.</text>
</comment>
<dbReference type="SUPFAM" id="SSF50249">
    <property type="entry name" value="Nucleic acid-binding proteins"/>
    <property type="match status" value="4"/>
</dbReference>
<feature type="domain" description="Replication factor A C-terminal" evidence="16">
    <location>
        <begin position="504"/>
        <end position="653"/>
    </location>
</feature>
<dbReference type="GO" id="GO:0003684">
    <property type="term" value="F:damaged DNA binding"/>
    <property type="evidence" value="ECO:0007669"/>
    <property type="project" value="TreeGrafter"/>
</dbReference>
<dbReference type="EMBL" id="LWDX02021473">
    <property type="protein sequence ID" value="OEL32342.1"/>
    <property type="molecule type" value="Genomic_DNA"/>
</dbReference>
<dbReference type="GO" id="GO:0007004">
    <property type="term" value="P:telomere maintenance via telomerase"/>
    <property type="evidence" value="ECO:0007669"/>
    <property type="project" value="TreeGrafter"/>
</dbReference>
<dbReference type="CDD" id="cd04475">
    <property type="entry name" value="RPA1_DBD_B"/>
    <property type="match status" value="1"/>
</dbReference>
<dbReference type="InterPro" id="IPR007199">
    <property type="entry name" value="Rep_factor-A_N"/>
</dbReference>
<keyword evidence="5" id="KW-0227">DNA damage</keyword>
<dbReference type="Proteomes" id="UP000095767">
    <property type="component" value="Unassembled WGS sequence"/>
</dbReference>
<keyword evidence="19" id="KW-1185">Reference proteome</keyword>
<dbReference type="Pfam" id="PF04057">
    <property type="entry name" value="Rep-A_N"/>
    <property type="match status" value="1"/>
</dbReference>
<accession>A0A1E5W4I7</accession>
<evidence type="ECO:0000259" key="14">
    <source>
        <dbReference type="Pfam" id="PF01336"/>
    </source>
</evidence>
<dbReference type="Pfam" id="PF16900">
    <property type="entry name" value="REPA_OB_2"/>
    <property type="match status" value="1"/>
</dbReference>
<dbReference type="STRING" id="888268.A0A1E5W4I7"/>
<feature type="region of interest" description="Disordered" evidence="13">
    <location>
        <begin position="131"/>
        <end position="177"/>
    </location>
</feature>
<feature type="compositionally biased region" description="Polar residues" evidence="13">
    <location>
        <begin position="131"/>
        <end position="144"/>
    </location>
</feature>
<dbReference type="FunFam" id="2.40.50.140:FF:000064">
    <property type="entry name" value="Replication protein A subunit"/>
    <property type="match status" value="1"/>
</dbReference>
<dbReference type="AlphaFoldDB" id="A0A1E5W4I7"/>
<dbReference type="NCBIfam" id="TIGR00617">
    <property type="entry name" value="rpa1"/>
    <property type="match status" value="1"/>
</dbReference>
<keyword evidence="6 12" id="KW-0863">Zinc-finger</keyword>
<dbReference type="GO" id="GO:0006260">
    <property type="term" value="P:DNA replication"/>
    <property type="evidence" value="ECO:0007669"/>
    <property type="project" value="UniProtKB-KW"/>
</dbReference>
<dbReference type="InterPro" id="IPR004591">
    <property type="entry name" value="Rfa1"/>
</dbReference>
<comment type="similarity">
    <text evidence="2 12">Belongs to the replication factor A protein 1 family.</text>
</comment>
<keyword evidence="9" id="KW-0233">DNA recombination</keyword>
<dbReference type="GO" id="GO:0005662">
    <property type="term" value="C:DNA replication factor A complex"/>
    <property type="evidence" value="ECO:0007669"/>
    <property type="project" value="TreeGrafter"/>
</dbReference>
<dbReference type="InterPro" id="IPR004365">
    <property type="entry name" value="NA-bd_OB_tRNA"/>
</dbReference>
<comment type="subunit">
    <text evidence="12">Heterotrimer of RPA1, RPA2 and RPA3 (canonical replication protein A complex).</text>
</comment>
<feature type="compositionally biased region" description="Polar residues" evidence="13">
    <location>
        <begin position="150"/>
        <end position="162"/>
    </location>
</feature>
<dbReference type="CDD" id="cd04474">
    <property type="entry name" value="RPA1_DBD_A"/>
    <property type="match status" value="1"/>
</dbReference>
<proteinExistence type="inferred from homology"/>
<sequence>MAAAKLTPNAVTATLAGDTNLKPVVQVVDLRSIAVNGPPGAGPRFRAIISDGVATTQALFAAQLCDLARSGLVRRGAIVQLLDYIVNDLSRLVTKLSSICSGFKAMVILNMEVLVPECEIIGNPVLPPESGASNSSSVRANQFNGAPASTAGSTLSTVTRPTDNAPVIQRSMPGNSSNMVPRPSYNAQVFQPTVQPSYRPAPNYRNHGTIMKNDAPARIIPISVLNPYQGRWAIKARVTAKGEIRRYHNAKGDGKVFSFDLLDFDGGEIRATCFNALVDRFYEAVEVGKVYVVSKGSLKAAKKDYNHLNNEWEIFLESQSTIELCPDENSSIPAQRFSFTSIDKIEDSENNAIVDVIGVVTSVNPSTTIQRKNGMETQKRTITLKDMSGRSVEVTMWGDFCNREGLQLQEMVECGAFPVLAVKAGRVNDYSGKSVGTISSSQLLINPDLAEAHSLRQWFDCGGRDASTQSISRDFTPAASRNEIRKTVAQIKDDGLGMGDKPDWVTVKATVIFFKTDSFCYTACPNMIGDRQCNKKVTKSDSGNWLCDKCNQEFPECDYRYLLQLLIQDHSGTAWATAFQEPGQELLGCSARELYMFKENEDPRYTDVLLQGLHREYLLRLKVKEETYGDERRVKNTVAKVDRVDPSAESKFLLDHISRLTGSY</sequence>
<dbReference type="InterPro" id="IPR012340">
    <property type="entry name" value="NA-bd_OB-fold"/>
</dbReference>
<evidence type="ECO:0000256" key="8">
    <source>
        <dbReference type="ARBA" id="ARBA00023125"/>
    </source>
</evidence>
<dbReference type="FunFam" id="2.40.50.140:FF:000090">
    <property type="entry name" value="Replication protein A subunit"/>
    <property type="match status" value="1"/>
</dbReference>
<evidence type="ECO:0000256" key="11">
    <source>
        <dbReference type="ARBA" id="ARBA00023242"/>
    </source>
</evidence>
<dbReference type="PANTHER" id="PTHR23273:SF47">
    <property type="entry name" value="REPLICATION PROTEIN A 70 KDA DNA-BINDING SUBUNIT A"/>
    <property type="match status" value="1"/>
</dbReference>
<organism evidence="18 19">
    <name type="scientific">Dichanthelium oligosanthes</name>
    <dbReference type="NCBI Taxonomy" id="888268"/>
    <lineage>
        <taxon>Eukaryota</taxon>
        <taxon>Viridiplantae</taxon>
        <taxon>Streptophyta</taxon>
        <taxon>Embryophyta</taxon>
        <taxon>Tracheophyta</taxon>
        <taxon>Spermatophyta</taxon>
        <taxon>Magnoliopsida</taxon>
        <taxon>Liliopsida</taxon>
        <taxon>Poales</taxon>
        <taxon>Poaceae</taxon>
        <taxon>PACMAD clade</taxon>
        <taxon>Panicoideae</taxon>
        <taxon>Panicodae</taxon>
        <taxon>Paniceae</taxon>
        <taxon>Dichantheliinae</taxon>
        <taxon>Dichanthelium</taxon>
    </lineage>
</organism>
<protein>
    <recommendedName>
        <fullName evidence="12">Replication protein A subunit</fullName>
    </recommendedName>
</protein>
<evidence type="ECO:0000256" key="1">
    <source>
        <dbReference type="ARBA" id="ARBA00004123"/>
    </source>
</evidence>
<dbReference type="GO" id="GO:0043047">
    <property type="term" value="F:single-stranded telomeric DNA binding"/>
    <property type="evidence" value="ECO:0007669"/>
    <property type="project" value="TreeGrafter"/>
</dbReference>
<dbReference type="PANTHER" id="PTHR23273">
    <property type="entry name" value="REPLICATION FACTOR A 1, RFA1"/>
    <property type="match status" value="1"/>
</dbReference>
<evidence type="ECO:0000256" key="4">
    <source>
        <dbReference type="ARBA" id="ARBA00022723"/>
    </source>
</evidence>
<dbReference type="FunFam" id="2.40.50.140:FF:000041">
    <property type="entry name" value="Replication protein A subunit"/>
    <property type="match status" value="1"/>
</dbReference>
<dbReference type="Pfam" id="PF01336">
    <property type="entry name" value="tRNA_anti-codon"/>
    <property type="match status" value="1"/>
</dbReference>
<dbReference type="CDD" id="cd04477">
    <property type="entry name" value="RPA1N"/>
    <property type="match status" value="1"/>
</dbReference>
<dbReference type="Gene3D" id="2.40.50.140">
    <property type="entry name" value="Nucleic acid-binding proteins"/>
    <property type="match status" value="4"/>
</dbReference>
<feature type="domain" description="Replication factor-A protein 1 N-terminal" evidence="15">
    <location>
        <begin position="6"/>
        <end position="115"/>
    </location>
</feature>
<evidence type="ECO:0000259" key="17">
    <source>
        <dbReference type="Pfam" id="PF16900"/>
    </source>
</evidence>
<dbReference type="InterPro" id="IPR047192">
    <property type="entry name" value="Euk_RPA1_DBD_C"/>
</dbReference>
<dbReference type="InterPro" id="IPR013955">
    <property type="entry name" value="Rep_factor-A_C"/>
</dbReference>
<evidence type="ECO:0000313" key="19">
    <source>
        <dbReference type="Proteomes" id="UP000095767"/>
    </source>
</evidence>
<keyword evidence="10" id="KW-0234">DNA repair</keyword>
<evidence type="ECO:0000256" key="7">
    <source>
        <dbReference type="ARBA" id="ARBA00022833"/>
    </source>
</evidence>